<sequence>MNNILSRLPPELLAPILSELTVDDKKHISLTDSTMRTIMAPYLYTTIVIDCPVPESSSLSNVTQKYGLFVKSLYLRIHIYPNNKEPDREEIYGDSDEDDGDEKSVSEDEANHMIQKGQQEEYQGDEEAKDDTGLPSGDFDYETFWENPPASVWARKAADAPVVRDIIQSKGLPNCRTLIITVDPNKTHKLYNERYWDEYSEDKYHFCRSSEVWEKVQRLEKVYAWRATMRDMWYDIATLSKAERLVIHDFMPKRVTTWQKSEWASFLGGLRDLTLFMYGKYNETSWPASVYYGFTDFLQNLSTDMWQHLSKLERLKIVAHEKGFIDHRSMDFPLGSMPSLRTIYLENVTATDVLTEYLRGGCPHLEEIHLKDCVAGGWTLKTATTWGELWQAARETGERPIRIIWEESYAPHQEGDEDPDEDLRGSWAYAYEKLKATEPFRVWPYAKLRGHGMEMNRGIVEYLKESDDSREYIKLLEEMEWRRSKISLGTNQLPN</sequence>
<dbReference type="PROSITE" id="PS50181">
    <property type="entry name" value="FBOX"/>
    <property type="match status" value="1"/>
</dbReference>
<dbReference type="InterPro" id="IPR032675">
    <property type="entry name" value="LRR_dom_sf"/>
</dbReference>
<name>A0A9W8RUL1_9HYPO</name>
<reference evidence="3" key="1">
    <citation type="submission" date="2022-09" db="EMBL/GenBank/DDBJ databases">
        <title>Fusarium specimens isolated from Avocado Roots.</title>
        <authorList>
            <person name="Stajich J."/>
            <person name="Roper C."/>
            <person name="Heimlech-Rivalta G."/>
        </authorList>
    </citation>
    <scope>NUCLEOTIDE SEQUENCE</scope>
    <source>
        <strain evidence="3">CF00136</strain>
    </source>
</reference>
<evidence type="ECO:0000313" key="4">
    <source>
        <dbReference type="Proteomes" id="UP001152049"/>
    </source>
</evidence>
<dbReference type="AlphaFoldDB" id="A0A9W8RUL1"/>
<feature type="domain" description="F-box" evidence="2">
    <location>
        <begin position="2"/>
        <end position="47"/>
    </location>
</feature>
<keyword evidence="4" id="KW-1185">Reference proteome</keyword>
<dbReference type="Proteomes" id="UP001152049">
    <property type="component" value="Unassembled WGS sequence"/>
</dbReference>
<protein>
    <recommendedName>
        <fullName evidence="2">F-box domain-containing protein</fullName>
    </recommendedName>
</protein>
<gene>
    <name evidence="3" type="ORF">NW762_010280</name>
</gene>
<evidence type="ECO:0000256" key="1">
    <source>
        <dbReference type="SAM" id="MobiDB-lite"/>
    </source>
</evidence>
<dbReference type="SUPFAM" id="SSF52047">
    <property type="entry name" value="RNI-like"/>
    <property type="match status" value="1"/>
</dbReference>
<evidence type="ECO:0000313" key="3">
    <source>
        <dbReference type="EMBL" id="KAJ4253882.1"/>
    </source>
</evidence>
<accession>A0A9W8RUL1</accession>
<dbReference type="Gene3D" id="3.80.10.10">
    <property type="entry name" value="Ribonuclease Inhibitor"/>
    <property type="match status" value="1"/>
</dbReference>
<comment type="caution">
    <text evidence="3">The sequence shown here is derived from an EMBL/GenBank/DDBJ whole genome shotgun (WGS) entry which is preliminary data.</text>
</comment>
<evidence type="ECO:0000259" key="2">
    <source>
        <dbReference type="PROSITE" id="PS50181"/>
    </source>
</evidence>
<organism evidence="3 4">
    <name type="scientific">Fusarium torreyae</name>
    <dbReference type="NCBI Taxonomy" id="1237075"/>
    <lineage>
        <taxon>Eukaryota</taxon>
        <taxon>Fungi</taxon>
        <taxon>Dikarya</taxon>
        <taxon>Ascomycota</taxon>
        <taxon>Pezizomycotina</taxon>
        <taxon>Sordariomycetes</taxon>
        <taxon>Hypocreomycetidae</taxon>
        <taxon>Hypocreales</taxon>
        <taxon>Nectriaceae</taxon>
        <taxon>Fusarium</taxon>
    </lineage>
</organism>
<dbReference type="OrthoDB" id="5410873at2759"/>
<feature type="compositionally biased region" description="Basic and acidic residues" evidence="1">
    <location>
        <begin position="102"/>
        <end position="111"/>
    </location>
</feature>
<dbReference type="InterPro" id="IPR001810">
    <property type="entry name" value="F-box_dom"/>
</dbReference>
<feature type="region of interest" description="Disordered" evidence="1">
    <location>
        <begin position="85"/>
        <end position="111"/>
    </location>
</feature>
<proteinExistence type="predicted"/>
<feature type="compositionally biased region" description="Acidic residues" evidence="1">
    <location>
        <begin position="92"/>
        <end position="101"/>
    </location>
</feature>
<dbReference type="EMBL" id="JAOQAZ010000023">
    <property type="protein sequence ID" value="KAJ4253882.1"/>
    <property type="molecule type" value="Genomic_DNA"/>
</dbReference>